<dbReference type="Gene3D" id="3.40.50.300">
    <property type="entry name" value="P-loop containing nucleotide triphosphate hydrolases"/>
    <property type="match status" value="2"/>
</dbReference>
<feature type="domain" description="RecF/RecN/SMC N-terminal" evidence="11">
    <location>
        <begin position="4"/>
        <end position="511"/>
    </location>
</feature>
<dbReference type="InterPro" id="IPR004604">
    <property type="entry name" value="DNA_recomb/repair_RecN"/>
</dbReference>
<evidence type="ECO:0000256" key="7">
    <source>
        <dbReference type="ARBA" id="ARBA00023204"/>
    </source>
</evidence>
<dbReference type="CDD" id="cd03241">
    <property type="entry name" value="ABC_RecN"/>
    <property type="match status" value="2"/>
</dbReference>
<dbReference type="EMBL" id="JACOPO010000003">
    <property type="protein sequence ID" value="MBC5722286.1"/>
    <property type="molecule type" value="Genomic_DNA"/>
</dbReference>
<keyword evidence="5 9" id="KW-0227">DNA damage</keyword>
<dbReference type="Pfam" id="PF02463">
    <property type="entry name" value="SMC_N"/>
    <property type="match status" value="1"/>
</dbReference>
<protein>
    <recommendedName>
        <fullName evidence="3 9">DNA repair protein RecN</fullName>
    </recommendedName>
    <alternativeName>
        <fullName evidence="8 9">Recombination protein N</fullName>
    </alternativeName>
</protein>
<dbReference type="NCBIfam" id="TIGR00634">
    <property type="entry name" value="recN"/>
    <property type="match status" value="1"/>
</dbReference>
<name>A0A8J6MCV7_9FIRM</name>
<comment type="caution">
    <text evidence="12">The sequence shown here is derived from an EMBL/GenBank/DDBJ whole genome shotgun (WGS) entry which is preliminary data.</text>
</comment>
<evidence type="ECO:0000256" key="1">
    <source>
        <dbReference type="ARBA" id="ARBA00003618"/>
    </source>
</evidence>
<dbReference type="InterPro" id="IPR003395">
    <property type="entry name" value="RecF/RecN/SMC_N"/>
</dbReference>
<dbReference type="FunFam" id="3.40.50.300:FF:000356">
    <property type="entry name" value="DNA repair protein RecN"/>
    <property type="match status" value="1"/>
</dbReference>
<dbReference type="PANTHER" id="PTHR11059:SF0">
    <property type="entry name" value="DNA REPAIR PROTEIN RECN"/>
    <property type="match status" value="1"/>
</dbReference>
<dbReference type="AlphaFoldDB" id="A0A8J6MCV7"/>
<dbReference type="PIRSF" id="PIRSF003128">
    <property type="entry name" value="RecN"/>
    <property type="match status" value="1"/>
</dbReference>
<dbReference type="Proteomes" id="UP000628736">
    <property type="component" value="Unassembled WGS sequence"/>
</dbReference>
<reference evidence="12" key="1">
    <citation type="submission" date="2020-08" db="EMBL/GenBank/DDBJ databases">
        <title>Genome public.</title>
        <authorList>
            <person name="Liu C."/>
            <person name="Sun Q."/>
        </authorList>
    </citation>
    <scope>NUCLEOTIDE SEQUENCE</scope>
    <source>
        <strain evidence="12">NSJ-23</strain>
    </source>
</reference>
<accession>A0A8J6MCV7</accession>
<evidence type="ECO:0000256" key="8">
    <source>
        <dbReference type="ARBA" id="ARBA00033408"/>
    </source>
</evidence>
<dbReference type="GO" id="GO:0009432">
    <property type="term" value="P:SOS response"/>
    <property type="evidence" value="ECO:0007669"/>
    <property type="project" value="TreeGrafter"/>
</dbReference>
<dbReference type="GO" id="GO:0006310">
    <property type="term" value="P:DNA recombination"/>
    <property type="evidence" value="ECO:0007669"/>
    <property type="project" value="InterPro"/>
</dbReference>
<keyword evidence="4" id="KW-0547">Nucleotide-binding</keyword>
<dbReference type="GO" id="GO:0005524">
    <property type="term" value="F:ATP binding"/>
    <property type="evidence" value="ECO:0007669"/>
    <property type="project" value="UniProtKB-KW"/>
</dbReference>
<feature type="coiled-coil region" evidence="10">
    <location>
        <begin position="328"/>
        <end position="362"/>
    </location>
</feature>
<evidence type="ECO:0000256" key="9">
    <source>
        <dbReference type="PIRNR" id="PIRNR003128"/>
    </source>
</evidence>
<dbReference type="SUPFAM" id="SSF52540">
    <property type="entry name" value="P-loop containing nucleoside triphosphate hydrolases"/>
    <property type="match status" value="2"/>
</dbReference>
<evidence type="ECO:0000256" key="2">
    <source>
        <dbReference type="ARBA" id="ARBA00009441"/>
    </source>
</evidence>
<dbReference type="RefSeq" id="WP_186852493.1">
    <property type="nucleotide sequence ID" value="NZ_JACOPO010000003.1"/>
</dbReference>
<gene>
    <name evidence="12" type="primary">recN</name>
    <name evidence="12" type="ORF">H8S11_05635</name>
</gene>
<evidence type="ECO:0000256" key="6">
    <source>
        <dbReference type="ARBA" id="ARBA00022840"/>
    </source>
</evidence>
<dbReference type="GO" id="GO:0006281">
    <property type="term" value="P:DNA repair"/>
    <property type="evidence" value="ECO:0007669"/>
    <property type="project" value="UniProtKB-KW"/>
</dbReference>
<keyword evidence="10" id="KW-0175">Coiled coil</keyword>
<sequence length="566" mass="62538">MLSLLHIENIAIIESADIRFDGGFNVLTGETGAGKSIVIDAIGAVLGERTSRELIRTGARSALVTAVFTGLPKLRWLEDNGFPPQGEELLLQREIQGDGRNVCRVDGRPLTVAQLRELGRQLLNIHGQHDGQQLLDPDSHLDYLDCFGRTGDLLEDYQSSYQAMSEKRRQIASLEMDEAERSRRVDTLTYQIQELERAGLKPGEDEELDARKTLMRSAGKLMDALQAAEYALGGDEDSQGACALIADAEGELRGVARLSPQIGALADQVSTLRAAAEDALESLRDQGRELDFSPEELDRLESRLDILYRLKKKYGSTVADMLDYLERSRQELDQIQDADDTIARLQKELSQVRAQAREKGERLSHARKEAALSLQQRVQEELRQLDMPKVQFQAQFLGQQEEDGMGPTGLDQVQFLMSANAGEALKPIQKVASGGELARIMLALKNVLAEDDGVGSLVFDEVDTGVSGRAAQKVAEKMAQVARRKQVLCVTHLPQIAAMADTHFSVQKGEQDGRTYTHVERLDRAGRGEELARLIGGSSVTDLLRQSAEQLLAEGEKYRNVLREAL</sequence>
<evidence type="ECO:0000256" key="3">
    <source>
        <dbReference type="ARBA" id="ARBA00021315"/>
    </source>
</evidence>
<comment type="function">
    <text evidence="1 9">May be involved in recombinational repair of damaged DNA.</text>
</comment>
<organism evidence="12 13">
    <name type="scientific">Flintibacter hominis</name>
    <dbReference type="NCBI Taxonomy" id="2763048"/>
    <lineage>
        <taxon>Bacteria</taxon>
        <taxon>Bacillati</taxon>
        <taxon>Bacillota</taxon>
        <taxon>Clostridia</taxon>
        <taxon>Eubacteriales</taxon>
        <taxon>Flintibacter</taxon>
    </lineage>
</organism>
<dbReference type="FunFam" id="3.40.50.300:FF:000319">
    <property type="entry name" value="DNA repair protein RecN"/>
    <property type="match status" value="1"/>
</dbReference>
<dbReference type="GO" id="GO:0043590">
    <property type="term" value="C:bacterial nucleoid"/>
    <property type="evidence" value="ECO:0007669"/>
    <property type="project" value="TreeGrafter"/>
</dbReference>
<evidence type="ECO:0000256" key="10">
    <source>
        <dbReference type="SAM" id="Coils"/>
    </source>
</evidence>
<evidence type="ECO:0000256" key="4">
    <source>
        <dbReference type="ARBA" id="ARBA00022741"/>
    </source>
</evidence>
<keyword evidence="6" id="KW-0067">ATP-binding</keyword>
<evidence type="ECO:0000313" key="12">
    <source>
        <dbReference type="EMBL" id="MBC5722286.1"/>
    </source>
</evidence>
<keyword evidence="13" id="KW-1185">Reference proteome</keyword>
<dbReference type="PANTHER" id="PTHR11059">
    <property type="entry name" value="DNA REPAIR PROTEIN RECN"/>
    <property type="match status" value="1"/>
</dbReference>
<evidence type="ECO:0000259" key="11">
    <source>
        <dbReference type="Pfam" id="PF02463"/>
    </source>
</evidence>
<dbReference type="InterPro" id="IPR027417">
    <property type="entry name" value="P-loop_NTPase"/>
</dbReference>
<proteinExistence type="inferred from homology"/>
<keyword evidence="7 9" id="KW-0234">DNA repair</keyword>
<evidence type="ECO:0000256" key="5">
    <source>
        <dbReference type="ARBA" id="ARBA00022763"/>
    </source>
</evidence>
<evidence type="ECO:0000313" key="13">
    <source>
        <dbReference type="Proteomes" id="UP000628736"/>
    </source>
</evidence>
<comment type="similarity">
    <text evidence="2 9">Belongs to the RecN family.</text>
</comment>